<accession>A0ABT5GEB5</accession>
<dbReference type="InterPro" id="IPR017853">
    <property type="entry name" value="GH"/>
</dbReference>
<evidence type="ECO:0000259" key="4">
    <source>
        <dbReference type="SMART" id="SM00642"/>
    </source>
</evidence>
<evidence type="ECO:0000256" key="1">
    <source>
        <dbReference type="ARBA" id="ARBA00008061"/>
    </source>
</evidence>
<evidence type="ECO:0000313" key="6">
    <source>
        <dbReference type="Proteomes" id="UP001150259"/>
    </source>
</evidence>
<evidence type="ECO:0000313" key="5">
    <source>
        <dbReference type="EMBL" id="MDC5696590.1"/>
    </source>
</evidence>
<evidence type="ECO:0000256" key="2">
    <source>
        <dbReference type="ARBA" id="ARBA00022801"/>
    </source>
</evidence>
<dbReference type="InterPro" id="IPR006047">
    <property type="entry name" value="GH13_cat_dom"/>
</dbReference>
<dbReference type="SUPFAM" id="SSF81296">
    <property type="entry name" value="E set domains"/>
    <property type="match status" value="1"/>
</dbReference>
<proteinExistence type="inferred from homology"/>
<dbReference type="Gene3D" id="2.60.40.10">
    <property type="entry name" value="Immunoglobulins"/>
    <property type="match status" value="1"/>
</dbReference>
<dbReference type="SUPFAM" id="SSF51011">
    <property type="entry name" value="Glycosyl hydrolase domain"/>
    <property type="match status" value="1"/>
</dbReference>
<dbReference type="CDD" id="cd02856">
    <property type="entry name" value="E_set_GDE_Isoamylase_N"/>
    <property type="match status" value="1"/>
</dbReference>
<dbReference type="NCBIfam" id="TIGR02100">
    <property type="entry name" value="glgX_debranch"/>
    <property type="match status" value="1"/>
</dbReference>
<dbReference type="SUPFAM" id="SSF51445">
    <property type="entry name" value="(Trans)glycosidases"/>
    <property type="match status" value="1"/>
</dbReference>
<dbReference type="EMBL" id="JAPFQL010000013">
    <property type="protein sequence ID" value="MDC5696590.1"/>
    <property type="molecule type" value="Genomic_DNA"/>
</dbReference>
<dbReference type="SMART" id="SM00642">
    <property type="entry name" value="Aamy"/>
    <property type="match status" value="1"/>
</dbReference>
<gene>
    <name evidence="5" type="primary">glgX</name>
    <name evidence="5" type="ORF">OO014_04910</name>
</gene>
<dbReference type="Gene3D" id="2.60.40.1180">
    <property type="entry name" value="Golgi alpha-mannosidase II"/>
    <property type="match status" value="1"/>
</dbReference>
<dbReference type="InterPro" id="IPR013783">
    <property type="entry name" value="Ig-like_fold"/>
</dbReference>
<keyword evidence="2" id="KW-0378">Hydrolase</keyword>
<dbReference type="InterPro" id="IPR004193">
    <property type="entry name" value="Glyco_hydro_13_N"/>
</dbReference>
<feature type="domain" description="Glycosyl hydrolase family 13 catalytic" evidence="4">
    <location>
        <begin position="171"/>
        <end position="573"/>
    </location>
</feature>
<dbReference type="Proteomes" id="UP001150259">
    <property type="component" value="Unassembled WGS sequence"/>
</dbReference>
<dbReference type="PANTHER" id="PTHR43002">
    <property type="entry name" value="GLYCOGEN DEBRANCHING ENZYME"/>
    <property type="match status" value="1"/>
</dbReference>
<dbReference type="InterPro" id="IPR011837">
    <property type="entry name" value="Glycogen_debranch_GlgX"/>
</dbReference>
<protein>
    <submittedName>
        <fullName evidence="5">Glycogen debranching protein GlgX</fullName>
    </submittedName>
</protein>
<organism evidence="5 6">
    <name type="scientific">Intrasporangium calvum</name>
    <dbReference type="NCBI Taxonomy" id="53358"/>
    <lineage>
        <taxon>Bacteria</taxon>
        <taxon>Bacillati</taxon>
        <taxon>Actinomycetota</taxon>
        <taxon>Actinomycetes</taxon>
        <taxon>Micrococcales</taxon>
        <taxon>Intrasporangiaceae</taxon>
        <taxon>Intrasporangium</taxon>
    </lineage>
</organism>
<keyword evidence="6" id="KW-1185">Reference proteome</keyword>
<keyword evidence="3" id="KW-0326">Glycosidase</keyword>
<dbReference type="Pfam" id="PF02922">
    <property type="entry name" value="CBM_48"/>
    <property type="match status" value="1"/>
</dbReference>
<dbReference type="Gene3D" id="3.20.20.80">
    <property type="entry name" value="Glycosidases"/>
    <property type="match status" value="1"/>
</dbReference>
<dbReference type="RefSeq" id="WP_272461163.1">
    <property type="nucleotide sequence ID" value="NZ_JAPFQL010000013.1"/>
</dbReference>
<dbReference type="InterPro" id="IPR013780">
    <property type="entry name" value="Glyco_hydro_b"/>
</dbReference>
<comment type="similarity">
    <text evidence="1">Belongs to the glycosyl hydrolase 13 family.</text>
</comment>
<dbReference type="InterPro" id="IPR044505">
    <property type="entry name" value="GlgX_Isoamylase_N_E_set"/>
</dbReference>
<dbReference type="CDD" id="cd11326">
    <property type="entry name" value="AmyAc_Glg_debranch"/>
    <property type="match status" value="1"/>
</dbReference>
<dbReference type="InterPro" id="IPR014756">
    <property type="entry name" value="Ig_E-set"/>
</dbReference>
<name>A0ABT5GEB5_9MICO</name>
<evidence type="ECO:0000256" key="3">
    <source>
        <dbReference type="ARBA" id="ARBA00023295"/>
    </source>
</evidence>
<comment type="caution">
    <text evidence="5">The sequence shown here is derived from an EMBL/GenBank/DDBJ whole genome shotgun (WGS) entry which is preliminary data.</text>
</comment>
<reference evidence="5 6" key="1">
    <citation type="submission" date="2022-11" db="EMBL/GenBank/DDBJ databases">
        <title>Anaerobic phenanthrene biodegradation by a DNRA strain PheN6.</title>
        <authorList>
            <person name="Zhang Z."/>
        </authorList>
    </citation>
    <scope>NUCLEOTIDE SEQUENCE [LARGE SCALE GENOMIC DNA]</scope>
    <source>
        <strain evidence="5 6">PheN6</strain>
    </source>
</reference>
<sequence>MEIWPGQSYPLGATYDGTGVNFAVFSEVAERVELCLIDDDLVETRIDLPEVDGFVWHGYIPYIQPGQRYGFRVHGPYDPANGHRCNPSKLLLDPYAKAIDGQTDNHPSLFSYTFGDPEAATTTDLNTQDSLGHTMLSVVTNPFFDWANDRPPRHEYHDTVIYEAHVKGLTELHPDIPEAIRGTYAGIAHPAMIAHLTNLGVTAIELMPVHQFVQDAHLLDRGLSNYWGYNTIGFLAPHNGYAAGGQRGQQVLEFKAMVKSLHEANIEVILDVVYNHTAEGNHLGPTLAFRGLDNNSYYRLVSDDLAHYYDTTGTGNSLLMRSPHVLQLIMDSLRYWVTEMHVDGFRFDLAATLARQFHEVDKLSAFFDLIQQDPVVSQVKLIAEPWDVGEGGYQVGGFPPLWTEWNGKYRDTVRDYWRGAGGALAEFASRFTGSSDLYEHSGRKPIASINFVTCHDGFTLRDLVSYNDKHNEANGEGGFDGESHNRSWNCGVEGPTTDRKVLDLRARQQRNFIATVLLSQGVPMISHGDEIGRTQLGNNNGYCQDNEVTWVHWDLEGDQQRLLEFTQSIIRLRQDHPVFRRRRFFAGSADHGGESDLGDIAWFMPNAEHMDEQAWHNALAKSVMVFLNGSAIPEPDRRGEKILDDSFLVMFNAHSEPITFTLPDEEYGRVWIPEVDTAAREVSDEELEPGWQIEVDARSIVVLRSPRETDE</sequence>